<dbReference type="Proteomes" id="UP001217089">
    <property type="component" value="Unassembled WGS sequence"/>
</dbReference>
<protein>
    <submittedName>
        <fullName evidence="1">Uncharacterized protein</fullName>
    </submittedName>
</protein>
<evidence type="ECO:0000313" key="1">
    <source>
        <dbReference type="EMBL" id="KAJ8301391.1"/>
    </source>
</evidence>
<reference evidence="1 2" key="1">
    <citation type="submission" date="2022-12" db="EMBL/GenBank/DDBJ databases">
        <title>Chromosome-level genome of Tegillarca granosa.</title>
        <authorList>
            <person name="Kim J."/>
        </authorList>
    </citation>
    <scope>NUCLEOTIDE SEQUENCE [LARGE SCALE GENOMIC DNA]</scope>
    <source>
        <strain evidence="1">Teg-2019</strain>
        <tissue evidence="1">Adductor muscle</tissue>
    </source>
</reference>
<dbReference type="EMBL" id="JARBDR010000918">
    <property type="protein sequence ID" value="KAJ8301391.1"/>
    <property type="molecule type" value="Genomic_DNA"/>
</dbReference>
<organism evidence="1 2">
    <name type="scientific">Tegillarca granosa</name>
    <name type="common">Malaysian cockle</name>
    <name type="synonym">Anadara granosa</name>
    <dbReference type="NCBI Taxonomy" id="220873"/>
    <lineage>
        <taxon>Eukaryota</taxon>
        <taxon>Metazoa</taxon>
        <taxon>Spiralia</taxon>
        <taxon>Lophotrochozoa</taxon>
        <taxon>Mollusca</taxon>
        <taxon>Bivalvia</taxon>
        <taxon>Autobranchia</taxon>
        <taxon>Pteriomorphia</taxon>
        <taxon>Arcoida</taxon>
        <taxon>Arcoidea</taxon>
        <taxon>Arcidae</taxon>
        <taxon>Tegillarca</taxon>
    </lineage>
</organism>
<name>A0ABQ9EC34_TEGGR</name>
<evidence type="ECO:0000313" key="2">
    <source>
        <dbReference type="Proteomes" id="UP001217089"/>
    </source>
</evidence>
<gene>
    <name evidence="1" type="ORF">KUTeg_020378</name>
</gene>
<comment type="caution">
    <text evidence="1">The sequence shown here is derived from an EMBL/GenBank/DDBJ whole genome shotgun (WGS) entry which is preliminary data.</text>
</comment>
<keyword evidence="2" id="KW-1185">Reference proteome</keyword>
<accession>A0ABQ9EC34</accession>
<proteinExistence type="predicted"/>
<sequence length="81" mass="8790">MTLALSPRSIGFSVSNRPKNTELPLCFGIFYAGARSLTLSMGAAPVLEIAAATPLNIKFSAKLSFTCFFSDISKRLNLEFK</sequence>